<sequence>MKLLLKPWLALAIWTVLVMGSLGWNLYQAQATRAELSLKTARSFFDQVVLTRRWNARHGGVYVRVTDETQPNPYLKIPERDIRVSDDVMLTAVNPAYMTRQLAEIAAQTNGVQFHITSLDPIRPENHPESWERLALRRFEQGATEIGHFIQNGEREAYRYMAPLITEKPCLDCHADQGYELGDVRGGISVTLPEVPALPWLSLTLSHLLIGLAGGGLILLSTRLLHQAHDRLRQQAVFDTLTSIPNRRYFIENLVEEFRRGRRQRSPLSLIICDIDNFKSYNDTFGHLAGDRCLRAVAQALQDGLKRGGDFCARYGGEEFVVVLPDTPLANAVKVAEDMREAIAGLGMRHPGANEGIVTISMGVATDDPSNPDHEALIRQADEALYRAKQLGRDRVEAHHPDRLAEVDAAAESLAAATHAGLGIQSGDPE</sequence>
<dbReference type="PANTHER" id="PTHR45138:SF9">
    <property type="entry name" value="DIGUANYLATE CYCLASE DGCM-RELATED"/>
    <property type="match status" value="1"/>
</dbReference>
<dbReference type="PANTHER" id="PTHR45138">
    <property type="entry name" value="REGULATORY COMPONENTS OF SENSORY TRANSDUCTION SYSTEM"/>
    <property type="match status" value="1"/>
</dbReference>
<gene>
    <name evidence="4" type="primary">cph2_10</name>
    <name evidence="4" type="ORF">Thiowin_02907</name>
</gene>
<accession>A0ABZ0SBD5</accession>
<name>A0ABZ0SBD5_9GAMM</name>
<dbReference type="Pfam" id="PF00990">
    <property type="entry name" value="GGDEF"/>
    <property type="match status" value="1"/>
</dbReference>
<evidence type="ECO:0000313" key="5">
    <source>
        <dbReference type="Proteomes" id="UP001432180"/>
    </source>
</evidence>
<evidence type="ECO:0000256" key="1">
    <source>
        <dbReference type="ARBA" id="ARBA00012528"/>
    </source>
</evidence>
<dbReference type="InterPro" id="IPR029787">
    <property type="entry name" value="Nucleotide_cyclase"/>
</dbReference>
<comment type="catalytic activity">
    <reaction evidence="2">
        <text>2 GTP = 3',3'-c-di-GMP + 2 diphosphate</text>
        <dbReference type="Rhea" id="RHEA:24898"/>
        <dbReference type="ChEBI" id="CHEBI:33019"/>
        <dbReference type="ChEBI" id="CHEBI:37565"/>
        <dbReference type="ChEBI" id="CHEBI:58805"/>
        <dbReference type="EC" id="2.7.7.65"/>
    </reaction>
</comment>
<dbReference type="Proteomes" id="UP001432180">
    <property type="component" value="Chromosome"/>
</dbReference>
<dbReference type="CDD" id="cd01949">
    <property type="entry name" value="GGDEF"/>
    <property type="match status" value="1"/>
</dbReference>
<protein>
    <recommendedName>
        <fullName evidence="1">diguanylate cyclase</fullName>
        <ecNumber evidence="1">2.7.7.65</ecNumber>
    </recommendedName>
</protein>
<dbReference type="NCBIfam" id="TIGR00254">
    <property type="entry name" value="GGDEF"/>
    <property type="match status" value="1"/>
</dbReference>
<feature type="domain" description="GGDEF" evidence="3">
    <location>
        <begin position="266"/>
        <end position="401"/>
    </location>
</feature>
<reference evidence="4 5" key="1">
    <citation type="journal article" date="2023" name="Microorganisms">
        <title>Thiorhodovibrio frisius and Trv. litoralis spp. nov., Two Novel Members from a Clade of Fastidious Purple Sulfur Bacteria That Exhibit Unique Red-Shifted Light-Harvesting Capabilities.</title>
        <authorList>
            <person name="Methner A."/>
            <person name="Kuzyk S.B."/>
            <person name="Petersen J."/>
            <person name="Bauer S."/>
            <person name="Brinkmann H."/>
            <person name="Sichau K."/>
            <person name="Wanner G."/>
            <person name="Wolf J."/>
            <person name="Neumann-Schaal M."/>
            <person name="Henke P."/>
            <person name="Tank M."/>
            <person name="Sproer C."/>
            <person name="Bunk B."/>
            <person name="Overmann J."/>
        </authorList>
    </citation>
    <scope>NUCLEOTIDE SEQUENCE [LARGE SCALE GENOMIC DNA]</scope>
    <source>
        <strain evidence="4 5">DSM 6702</strain>
    </source>
</reference>
<dbReference type="InterPro" id="IPR043128">
    <property type="entry name" value="Rev_trsase/Diguanyl_cyclase"/>
</dbReference>
<evidence type="ECO:0000256" key="2">
    <source>
        <dbReference type="ARBA" id="ARBA00034247"/>
    </source>
</evidence>
<dbReference type="SUPFAM" id="SSF55073">
    <property type="entry name" value="Nucleotide cyclase"/>
    <property type="match status" value="1"/>
</dbReference>
<dbReference type="InterPro" id="IPR000160">
    <property type="entry name" value="GGDEF_dom"/>
</dbReference>
<dbReference type="Gene3D" id="3.30.450.290">
    <property type="match status" value="1"/>
</dbReference>
<dbReference type="Pfam" id="PF11845">
    <property type="entry name" value="Tll0287-like"/>
    <property type="match status" value="1"/>
</dbReference>
<dbReference type="InterPro" id="IPR021796">
    <property type="entry name" value="Tll0287-like_dom"/>
</dbReference>
<evidence type="ECO:0000259" key="3">
    <source>
        <dbReference type="PROSITE" id="PS50887"/>
    </source>
</evidence>
<dbReference type="InterPro" id="IPR050469">
    <property type="entry name" value="Diguanylate_Cyclase"/>
</dbReference>
<evidence type="ECO:0000313" key="4">
    <source>
        <dbReference type="EMBL" id="WPL17865.1"/>
    </source>
</evidence>
<dbReference type="SMART" id="SM00267">
    <property type="entry name" value="GGDEF"/>
    <property type="match status" value="1"/>
</dbReference>
<dbReference type="RefSeq" id="WP_328983667.1">
    <property type="nucleotide sequence ID" value="NZ_CP121472.1"/>
</dbReference>
<dbReference type="Gene3D" id="3.30.70.270">
    <property type="match status" value="1"/>
</dbReference>
<proteinExistence type="predicted"/>
<keyword evidence="5" id="KW-1185">Reference proteome</keyword>
<dbReference type="PROSITE" id="PS50887">
    <property type="entry name" value="GGDEF"/>
    <property type="match status" value="1"/>
</dbReference>
<dbReference type="EC" id="2.7.7.65" evidence="1"/>
<organism evidence="4 5">
    <name type="scientific">Thiorhodovibrio winogradskyi</name>
    <dbReference type="NCBI Taxonomy" id="77007"/>
    <lineage>
        <taxon>Bacteria</taxon>
        <taxon>Pseudomonadati</taxon>
        <taxon>Pseudomonadota</taxon>
        <taxon>Gammaproteobacteria</taxon>
        <taxon>Chromatiales</taxon>
        <taxon>Chromatiaceae</taxon>
        <taxon>Thiorhodovibrio</taxon>
    </lineage>
</organism>
<dbReference type="EMBL" id="CP121472">
    <property type="protein sequence ID" value="WPL17865.1"/>
    <property type="molecule type" value="Genomic_DNA"/>
</dbReference>